<protein>
    <submittedName>
        <fullName evidence="1">Uncharacterized protein</fullName>
    </submittedName>
</protein>
<gene>
    <name evidence="1" type="ORF">OTI717_LOCUS33826</name>
</gene>
<dbReference type="EMBL" id="CAJOAX010011468">
    <property type="protein sequence ID" value="CAF4094172.1"/>
    <property type="molecule type" value="Genomic_DNA"/>
</dbReference>
<proteinExistence type="predicted"/>
<organism evidence="1 2">
    <name type="scientific">Rotaria sordida</name>
    <dbReference type="NCBI Taxonomy" id="392033"/>
    <lineage>
        <taxon>Eukaryota</taxon>
        <taxon>Metazoa</taxon>
        <taxon>Spiralia</taxon>
        <taxon>Gnathifera</taxon>
        <taxon>Rotifera</taxon>
        <taxon>Eurotatoria</taxon>
        <taxon>Bdelloidea</taxon>
        <taxon>Philodinida</taxon>
        <taxon>Philodinidae</taxon>
        <taxon>Rotaria</taxon>
    </lineage>
</organism>
<reference evidence="1" key="1">
    <citation type="submission" date="2021-02" db="EMBL/GenBank/DDBJ databases">
        <authorList>
            <person name="Nowell W R."/>
        </authorList>
    </citation>
    <scope>NUCLEOTIDE SEQUENCE</scope>
</reference>
<dbReference type="Proteomes" id="UP000663823">
    <property type="component" value="Unassembled WGS sequence"/>
</dbReference>
<name>A0A819UH11_9BILA</name>
<sequence length="160" mass="18900">MINIHFTNHNRNYLAQLPQSFNLNDLQRLIIRYFKNPFRYRFVTAGKELDLFNNESFVHYQSLFHNGANILVLERMRGGGYVEIEILTNIILSDLEQALQQIATINDLERPCQLKCMTCHQKLPYDRFFISPDFVRSLESLTDIYELMRNIDCQICRCGS</sequence>
<comment type="caution">
    <text evidence="1">The sequence shown here is derived from an EMBL/GenBank/DDBJ whole genome shotgun (WGS) entry which is preliminary data.</text>
</comment>
<dbReference type="AlphaFoldDB" id="A0A819UH11"/>
<feature type="non-terminal residue" evidence="1">
    <location>
        <position position="160"/>
    </location>
</feature>
<evidence type="ECO:0000313" key="1">
    <source>
        <dbReference type="EMBL" id="CAF4094172.1"/>
    </source>
</evidence>
<evidence type="ECO:0000313" key="2">
    <source>
        <dbReference type="Proteomes" id="UP000663823"/>
    </source>
</evidence>
<accession>A0A819UH11</accession>